<dbReference type="EMBL" id="KI669461">
    <property type="protein sequence ID" value="OCF58817.1"/>
    <property type="molecule type" value="Genomic_DNA"/>
</dbReference>
<protein>
    <submittedName>
        <fullName evidence="2">Uncharacterized protein</fullName>
    </submittedName>
</protein>
<dbReference type="Proteomes" id="UP000092583">
    <property type="component" value="Unassembled WGS sequence"/>
</dbReference>
<gene>
    <name evidence="2" type="ORF">L486_03307</name>
</gene>
<evidence type="ECO:0000256" key="1">
    <source>
        <dbReference type="SAM" id="MobiDB-lite"/>
    </source>
</evidence>
<evidence type="ECO:0000313" key="2">
    <source>
        <dbReference type="EMBL" id="OCF58817.1"/>
    </source>
</evidence>
<dbReference type="SUPFAM" id="SSF81383">
    <property type="entry name" value="F-box domain"/>
    <property type="match status" value="1"/>
</dbReference>
<organism evidence="2 3">
    <name type="scientific">Kwoniella mangroviensis CBS 10435</name>
    <dbReference type="NCBI Taxonomy" id="1331196"/>
    <lineage>
        <taxon>Eukaryota</taxon>
        <taxon>Fungi</taxon>
        <taxon>Dikarya</taxon>
        <taxon>Basidiomycota</taxon>
        <taxon>Agaricomycotina</taxon>
        <taxon>Tremellomycetes</taxon>
        <taxon>Tremellales</taxon>
        <taxon>Cryptococcaceae</taxon>
        <taxon>Kwoniella</taxon>
    </lineage>
</organism>
<reference evidence="3" key="2">
    <citation type="submission" date="2013-12" db="EMBL/GenBank/DDBJ databases">
        <title>Evolution of pathogenesis and genome organization in the Tremellales.</title>
        <authorList>
            <person name="Cuomo C."/>
            <person name="Litvintseva A."/>
            <person name="Heitman J."/>
            <person name="Chen Y."/>
            <person name="Sun S."/>
            <person name="Springer D."/>
            <person name="Dromer F."/>
            <person name="Young S."/>
            <person name="Zeng Q."/>
            <person name="Chapman S."/>
            <person name="Gujja S."/>
            <person name="Saif S."/>
            <person name="Birren B."/>
        </authorList>
    </citation>
    <scope>NUCLEOTIDE SEQUENCE [LARGE SCALE GENOMIC DNA]</scope>
    <source>
        <strain evidence="3">CBS 10435</strain>
    </source>
</reference>
<keyword evidence="3" id="KW-1185">Reference proteome</keyword>
<feature type="region of interest" description="Disordered" evidence="1">
    <location>
        <begin position="1"/>
        <end position="23"/>
    </location>
</feature>
<evidence type="ECO:0000313" key="3">
    <source>
        <dbReference type="Proteomes" id="UP000092583"/>
    </source>
</evidence>
<accession>A0A1B9ITH5</accession>
<name>A0A1B9ITH5_9TREE</name>
<dbReference type="AlphaFoldDB" id="A0A1B9ITH5"/>
<proteinExistence type="predicted"/>
<sequence length="371" mass="42956">MPPKRSKPSNQSSSHAPAPTPPLSPHIWSKLPIEIIHNIFSFTTDRGTLAAWTLVSKSFNQKATPLIWNSINGLPPSIRTSRWVPEVLSLVKIYSMTNHDEEWCYHYRKTFSKVKLPNLTTLRFTFDKIKKGKSTRLLYTQSTDGGYTNCRMIDNIKPKAIVYEKRESSSFTIEPKRLPAKVWSMIETLIILINPVGNGEHHVSSTFLSEWSPNLKRVFWIYDPSVIEEINTQKNSGEIKSTEYKIKKTMMDEFILLTHLLVSNPTIRFTTVDCGTTNLRIPLEKHRKSINDAHKEYLKTFNEGYQEDLKAISSTFVYRNTNSEIAANYLTFRTLEEFIQLDEWSQWFDPQEIVRWQGCSKRIDSLVEKSG</sequence>
<reference evidence="2 3" key="1">
    <citation type="submission" date="2013-07" db="EMBL/GenBank/DDBJ databases">
        <title>The Genome Sequence of Kwoniella mangroviensis CBS10435.</title>
        <authorList>
            <consortium name="The Broad Institute Genome Sequencing Platform"/>
            <person name="Cuomo C."/>
            <person name="Litvintseva A."/>
            <person name="Chen Y."/>
            <person name="Heitman J."/>
            <person name="Sun S."/>
            <person name="Springer D."/>
            <person name="Dromer F."/>
            <person name="Young S.K."/>
            <person name="Zeng Q."/>
            <person name="Gargeya S."/>
            <person name="Fitzgerald M."/>
            <person name="Abouelleil A."/>
            <person name="Alvarado L."/>
            <person name="Berlin A.M."/>
            <person name="Chapman S.B."/>
            <person name="Dewar J."/>
            <person name="Goldberg J."/>
            <person name="Griggs A."/>
            <person name="Gujja S."/>
            <person name="Hansen M."/>
            <person name="Howarth C."/>
            <person name="Imamovic A."/>
            <person name="Larimer J."/>
            <person name="McCowan C."/>
            <person name="Murphy C."/>
            <person name="Pearson M."/>
            <person name="Priest M."/>
            <person name="Roberts A."/>
            <person name="Saif S."/>
            <person name="Shea T."/>
            <person name="Sykes S."/>
            <person name="Wortman J."/>
            <person name="Nusbaum C."/>
            <person name="Birren B."/>
        </authorList>
    </citation>
    <scope>NUCLEOTIDE SEQUENCE [LARGE SCALE GENOMIC DNA]</scope>
    <source>
        <strain evidence="2 3">CBS 10435</strain>
    </source>
</reference>
<dbReference type="Gene3D" id="1.20.1280.50">
    <property type="match status" value="1"/>
</dbReference>
<dbReference type="InterPro" id="IPR036047">
    <property type="entry name" value="F-box-like_dom_sf"/>
</dbReference>
<dbReference type="OrthoDB" id="5297217at2759"/>